<evidence type="ECO:0000313" key="7">
    <source>
        <dbReference type="EMBL" id="QEU09445.1"/>
    </source>
</evidence>
<gene>
    <name evidence="7" type="ORF">FOB51_16355</name>
</gene>
<dbReference type="AlphaFoldDB" id="A0A5P2QU50"/>
<dbReference type="InterPro" id="IPR028082">
    <property type="entry name" value="Peripla_BP_I"/>
</dbReference>
<reference evidence="7 8" key="1">
    <citation type="submission" date="2019-09" db="EMBL/GenBank/DDBJ databases">
        <title>FDA dAtabase for Regulatory Grade micrObial Sequences (FDA-ARGOS): Supporting development and validation of Infectious Disease Dx tests.</title>
        <authorList>
            <person name="Sciortino C."/>
            <person name="Tallon L."/>
            <person name="Sadzewicz L."/>
            <person name="Vavikolanu K."/>
            <person name="Mehta A."/>
            <person name="Aluvathingal J."/>
            <person name="Nadendla S."/>
            <person name="Nandy P."/>
            <person name="Geyer C."/>
            <person name="Yan Y."/>
            <person name="Sichtig H."/>
        </authorList>
    </citation>
    <scope>NUCLEOTIDE SEQUENCE [LARGE SCALE GENOMIC DNA]</scope>
    <source>
        <strain evidence="7 8">FDAARGOS_643</strain>
    </source>
</reference>
<feature type="domain" description="Leucine-binding protein" evidence="6">
    <location>
        <begin position="27"/>
        <end position="369"/>
    </location>
</feature>
<dbReference type="PANTHER" id="PTHR30483:SF6">
    <property type="entry name" value="PERIPLASMIC BINDING PROTEIN OF ABC TRANSPORTER FOR NATURAL AMINO ACIDS"/>
    <property type="match status" value="1"/>
</dbReference>
<comment type="similarity">
    <text evidence="1">Belongs to the leucine-binding protein family.</text>
</comment>
<dbReference type="Gene3D" id="3.40.50.2300">
    <property type="match status" value="2"/>
</dbReference>
<evidence type="ECO:0000256" key="3">
    <source>
        <dbReference type="ARBA" id="ARBA00022729"/>
    </source>
</evidence>
<dbReference type="InterPro" id="IPR028081">
    <property type="entry name" value="Leu-bd"/>
</dbReference>
<dbReference type="InterPro" id="IPR051010">
    <property type="entry name" value="BCAA_transport"/>
</dbReference>
<dbReference type="RefSeq" id="WP_150351198.1">
    <property type="nucleotide sequence ID" value="NZ_CP038095.1"/>
</dbReference>
<dbReference type="Pfam" id="PF13458">
    <property type="entry name" value="Peripla_BP_6"/>
    <property type="match status" value="1"/>
</dbReference>
<evidence type="ECO:0000256" key="4">
    <source>
        <dbReference type="ARBA" id="ARBA00022970"/>
    </source>
</evidence>
<organism evidence="7 8">
    <name type="scientific">Paracoccus yeei</name>
    <dbReference type="NCBI Taxonomy" id="147645"/>
    <lineage>
        <taxon>Bacteria</taxon>
        <taxon>Pseudomonadati</taxon>
        <taxon>Pseudomonadota</taxon>
        <taxon>Alphaproteobacteria</taxon>
        <taxon>Rhodobacterales</taxon>
        <taxon>Paracoccaceae</taxon>
        <taxon>Paracoccus</taxon>
    </lineage>
</organism>
<dbReference type="GO" id="GO:0006865">
    <property type="term" value="P:amino acid transport"/>
    <property type="evidence" value="ECO:0007669"/>
    <property type="project" value="UniProtKB-KW"/>
</dbReference>
<evidence type="ECO:0000313" key="8">
    <source>
        <dbReference type="Proteomes" id="UP000324507"/>
    </source>
</evidence>
<dbReference type="Proteomes" id="UP000324507">
    <property type="component" value="Chromosome"/>
</dbReference>
<evidence type="ECO:0000259" key="6">
    <source>
        <dbReference type="Pfam" id="PF13458"/>
    </source>
</evidence>
<feature type="chain" id="PRO_5024826197" evidence="5">
    <location>
        <begin position="17"/>
        <end position="396"/>
    </location>
</feature>
<dbReference type="PRINTS" id="PR00337">
    <property type="entry name" value="LEUILEVALBP"/>
</dbReference>
<dbReference type="InterPro" id="IPR000709">
    <property type="entry name" value="Leu_Ile_Val-bd"/>
</dbReference>
<dbReference type="SUPFAM" id="SSF53822">
    <property type="entry name" value="Periplasmic binding protein-like I"/>
    <property type="match status" value="1"/>
</dbReference>
<evidence type="ECO:0000256" key="2">
    <source>
        <dbReference type="ARBA" id="ARBA00022448"/>
    </source>
</evidence>
<keyword evidence="2" id="KW-0813">Transport</keyword>
<dbReference type="EMBL" id="CP044081">
    <property type="protein sequence ID" value="QEU09445.1"/>
    <property type="molecule type" value="Genomic_DNA"/>
</dbReference>
<name>A0A5P2QU50_9RHOB</name>
<evidence type="ECO:0000256" key="1">
    <source>
        <dbReference type="ARBA" id="ARBA00010062"/>
    </source>
</evidence>
<evidence type="ECO:0000256" key="5">
    <source>
        <dbReference type="SAM" id="SignalP"/>
    </source>
</evidence>
<dbReference type="PANTHER" id="PTHR30483">
    <property type="entry name" value="LEUCINE-SPECIFIC-BINDING PROTEIN"/>
    <property type="match status" value="1"/>
</dbReference>
<accession>A0A5P2QU50</accession>
<feature type="signal peptide" evidence="5">
    <location>
        <begin position="1"/>
        <end position="16"/>
    </location>
</feature>
<proteinExistence type="inferred from homology"/>
<keyword evidence="4" id="KW-0029">Amino-acid transport</keyword>
<sequence>MIGNRLLAYLAGTALAAIPAAALGQDTVRLGGVASMSGAGATVGNVARLGWQVAVEEINAAGGIGGKSVELVLGDSQTDPTHGVAEVRRLIGNEGVVALLGPITSQETIPITTVTTQANIAQISTAASPDLTPQAAPYHFSNSPTGLNQMIPAIRYAIDVLGVKKIAVISDNGGMSKGAVSEMTEYMTEQGAPPVIVQEFAFKSEDMTPQIFSMRNSGAEAVLLINSIGDDARKFLQNMDEIGWDVPVLGNLTTSNYAVGNARILGEEAFEDVYGVQFVGMTFCPGDAVGESPFAKYAALAAEKVPDLEKLGGAAALAPFYVEPWILKAAIEGAGTTEGKDVAAWIEANAATMPNVLGQLHADQTTHFLPSEKALAVVRSPHVHREDGLVERAQCP</sequence>
<protein>
    <submittedName>
        <fullName evidence="7">Amino acid ABC transporter substrate-binding protein</fullName>
    </submittedName>
</protein>
<keyword evidence="3 5" id="KW-0732">Signal</keyword>